<evidence type="ECO:0000313" key="2">
    <source>
        <dbReference type="Proteomes" id="UP000436088"/>
    </source>
</evidence>
<accession>A0A6A2YVS3</accession>
<comment type="caution">
    <text evidence="1">The sequence shown here is derived from an EMBL/GenBank/DDBJ whole genome shotgun (WGS) entry which is preliminary data.</text>
</comment>
<evidence type="ECO:0000313" key="1">
    <source>
        <dbReference type="EMBL" id="KAE8683112.1"/>
    </source>
</evidence>
<name>A0A6A2YVS3_HIBSY</name>
<dbReference type="AlphaFoldDB" id="A0A6A2YVS3"/>
<keyword evidence="2" id="KW-1185">Reference proteome</keyword>
<dbReference type="Proteomes" id="UP000436088">
    <property type="component" value="Unassembled WGS sequence"/>
</dbReference>
<proteinExistence type="predicted"/>
<sequence length="333" mass="38798">MVKKLGLKISKHPHPYKLQWLNDVGEAKKATHDGFSNKYTFQHQGKKIILAPMLPNQVHECQVTLKSRIEEWEKVKAMKKVEREFLHEKRVEIVENEQNERIEYGSKEEKENEGEEHILSNPTPILSFVVQDNPIDMSLQVEDSRNMSFEESINVTFGDPQDMSFDISNDVPLEIRKNMPIEVPRVDIIHAPSTLHILKRFYQQMEFFIIKQPTPIKHPPWFAISIHIVNSFSFTNFDLFCNNLNLFHPYGEILPTLKVIIRRGKKVKGHDLLNQHQGVTIFTKRYVSPVQRTYDGSQTLCPPIKGREVTRIEDKSFNISCEAFIRGKHKDSI</sequence>
<protein>
    <submittedName>
        <fullName evidence="1">Uncharacterized protein</fullName>
    </submittedName>
</protein>
<organism evidence="1 2">
    <name type="scientific">Hibiscus syriacus</name>
    <name type="common">Rose of Sharon</name>
    <dbReference type="NCBI Taxonomy" id="106335"/>
    <lineage>
        <taxon>Eukaryota</taxon>
        <taxon>Viridiplantae</taxon>
        <taxon>Streptophyta</taxon>
        <taxon>Embryophyta</taxon>
        <taxon>Tracheophyta</taxon>
        <taxon>Spermatophyta</taxon>
        <taxon>Magnoliopsida</taxon>
        <taxon>eudicotyledons</taxon>
        <taxon>Gunneridae</taxon>
        <taxon>Pentapetalae</taxon>
        <taxon>rosids</taxon>
        <taxon>malvids</taxon>
        <taxon>Malvales</taxon>
        <taxon>Malvaceae</taxon>
        <taxon>Malvoideae</taxon>
        <taxon>Hibiscus</taxon>
    </lineage>
</organism>
<reference evidence="1" key="1">
    <citation type="submission" date="2019-09" db="EMBL/GenBank/DDBJ databases">
        <title>Draft genome information of white flower Hibiscus syriacus.</title>
        <authorList>
            <person name="Kim Y.-M."/>
        </authorList>
    </citation>
    <scope>NUCLEOTIDE SEQUENCE [LARGE SCALE GENOMIC DNA]</scope>
    <source>
        <strain evidence="1">YM2019G1</strain>
    </source>
</reference>
<dbReference type="EMBL" id="VEPZ02001271">
    <property type="protein sequence ID" value="KAE8683112.1"/>
    <property type="molecule type" value="Genomic_DNA"/>
</dbReference>
<gene>
    <name evidence="1" type="ORF">F3Y22_tig00111213pilonHSYRG00021</name>
</gene>